<comment type="cofactor">
    <cofactor evidence="1">
        <name>Mn(2+)</name>
        <dbReference type="ChEBI" id="CHEBI:29035"/>
    </cofactor>
</comment>
<dbReference type="Proteomes" id="UP000298653">
    <property type="component" value="Chromosome"/>
</dbReference>
<evidence type="ECO:0000256" key="1">
    <source>
        <dbReference type="ARBA" id="ARBA00001936"/>
    </source>
</evidence>
<name>A0A4P8IHX0_9FIRM</name>
<gene>
    <name evidence="8" type="ORF">AR1Y2_2983</name>
</gene>
<sequence>MFESLKHHIPKRIGEEKETSFAVLIPLIKKEDGYHVLFEVRAKHLNKQPGEVCFPGGKVEAGESTYEAAVRETMEELFVKKENIQVYGALDYLVTPYQTRIEPFLAELHDYHGQFSRDEVDSVFTVPLSFFLENEPEYYSSVLMTKPQKNFPFADIPNGEKYPWAKGKYEVCFYRYKKRIIWGMTARLLLYNIQYIRN</sequence>
<dbReference type="PANTHER" id="PTHR12992:SF11">
    <property type="entry name" value="MITOCHONDRIAL COENZYME A DIPHOSPHATASE NUDT8"/>
    <property type="match status" value="1"/>
</dbReference>
<evidence type="ECO:0000313" key="8">
    <source>
        <dbReference type="EMBL" id="QCP36437.1"/>
    </source>
</evidence>
<protein>
    <submittedName>
        <fullName evidence="8">Putative nudix hydrolase YeaB</fullName>
    </submittedName>
</protein>
<dbReference type="PANTHER" id="PTHR12992">
    <property type="entry name" value="NUDIX HYDROLASE"/>
    <property type="match status" value="1"/>
</dbReference>
<evidence type="ECO:0000313" key="9">
    <source>
        <dbReference type="Proteomes" id="UP000298653"/>
    </source>
</evidence>
<keyword evidence="3" id="KW-0479">Metal-binding</keyword>
<dbReference type="InterPro" id="IPR015797">
    <property type="entry name" value="NUDIX_hydrolase-like_dom_sf"/>
</dbReference>
<keyword evidence="6" id="KW-0464">Manganese</keyword>
<dbReference type="EMBL" id="CP040058">
    <property type="protein sequence ID" value="QCP36437.1"/>
    <property type="molecule type" value="Genomic_DNA"/>
</dbReference>
<dbReference type="InterPro" id="IPR045121">
    <property type="entry name" value="CoAse"/>
</dbReference>
<dbReference type="KEGG" id="arf:AR1Y2_2983"/>
<dbReference type="SUPFAM" id="SSF55811">
    <property type="entry name" value="Nudix"/>
    <property type="match status" value="1"/>
</dbReference>
<keyword evidence="9" id="KW-1185">Reference proteome</keyword>
<evidence type="ECO:0000256" key="5">
    <source>
        <dbReference type="ARBA" id="ARBA00022842"/>
    </source>
</evidence>
<feature type="domain" description="Nudix hydrolase" evidence="7">
    <location>
        <begin position="18"/>
        <end position="150"/>
    </location>
</feature>
<accession>A0A4P8IHX0</accession>
<dbReference type="Pfam" id="PF00293">
    <property type="entry name" value="NUDIX"/>
    <property type="match status" value="1"/>
</dbReference>
<dbReference type="GO" id="GO:0046872">
    <property type="term" value="F:metal ion binding"/>
    <property type="evidence" value="ECO:0007669"/>
    <property type="project" value="UniProtKB-KW"/>
</dbReference>
<proteinExistence type="predicted"/>
<comment type="cofactor">
    <cofactor evidence="2">
        <name>Mg(2+)</name>
        <dbReference type="ChEBI" id="CHEBI:18420"/>
    </cofactor>
</comment>
<evidence type="ECO:0000256" key="2">
    <source>
        <dbReference type="ARBA" id="ARBA00001946"/>
    </source>
</evidence>
<organism evidence="8 9">
    <name type="scientific">Anaerostipes rhamnosivorans</name>
    <dbReference type="NCBI Taxonomy" id="1229621"/>
    <lineage>
        <taxon>Bacteria</taxon>
        <taxon>Bacillati</taxon>
        <taxon>Bacillota</taxon>
        <taxon>Clostridia</taxon>
        <taxon>Lachnospirales</taxon>
        <taxon>Lachnospiraceae</taxon>
        <taxon>Anaerostipes</taxon>
    </lineage>
</organism>
<evidence type="ECO:0000256" key="6">
    <source>
        <dbReference type="ARBA" id="ARBA00023211"/>
    </source>
</evidence>
<dbReference type="Gene3D" id="3.90.79.10">
    <property type="entry name" value="Nucleoside Triphosphate Pyrophosphohydrolase"/>
    <property type="match status" value="1"/>
</dbReference>
<dbReference type="RefSeq" id="WP_137329665.1">
    <property type="nucleotide sequence ID" value="NZ_CP040058.1"/>
</dbReference>
<keyword evidence="4 8" id="KW-0378">Hydrolase</keyword>
<evidence type="ECO:0000256" key="3">
    <source>
        <dbReference type="ARBA" id="ARBA00022723"/>
    </source>
</evidence>
<reference evidence="8 9" key="1">
    <citation type="submission" date="2019-05" db="EMBL/GenBank/DDBJ databases">
        <title>Complete genome sequencing of Anaerostipes rhamnosivorans.</title>
        <authorList>
            <person name="Bui T.P.N."/>
            <person name="de Vos W.M."/>
        </authorList>
    </citation>
    <scope>NUCLEOTIDE SEQUENCE [LARGE SCALE GENOMIC DNA]</scope>
    <source>
        <strain evidence="8 9">1y2</strain>
    </source>
</reference>
<evidence type="ECO:0000259" key="7">
    <source>
        <dbReference type="PROSITE" id="PS51462"/>
    </source>
</evidence>
<dbReference type="InterPro" id="IPR000086">
    <property type="entry name" value="NUDIX_hydrolase_dom"/>
</dbReference>
<keyword evidence="5" id="KW-0460">Magnesium</keyword>
<dbReference type="PROSITE" id="PS51462">
    <property type="entry name" value="NUDIX"/>
    <property type="match status" value="1"/>
</dbReference>
<dbReference type="CDD" id="cd03426">
    <property type="entry name" value="NUDIX_CoAse_Nudt7"/>
    <property type="match status" value="1"/>
</dbReference>
<dbReference type="OrthoDB" id="9802805at2"/>
<dbReference type="AlphaFoldDB" id="A0A4P8IHX0"/>
<dbReference type="GO" id="GO:0010945">
    <property type="term" value="F:coenzyme A diphosphatase activity"/>
    <property type="evidence" value="ECO:0007669"/>
    <property type="project" value="InterPro"/>
</dbReference>
<evidence type="ECO:0000256" key="4">
    <source>
        <dbReference type="ARBA" id="ARBA00022801"/>
    </source>
</evidence>